<evidence type="ECO:0000313" key="2">
    <source>
        <dbReference type="Proteomes" id="UP001162992"/>
    </source>
</evidence>
<gene>
    <name evidence="1" type="ORF">O6H91_03G096700</name>
</gene>
<organism evidence="1 2">
    <name type="scientific">Diphasiastrum complanatum</name>
    <name type="common">Issler's clubmoss</name>
    <name type="synonym">Lycopodium complanatum</name>
    <dbReference type="NCBI Taxonomy" id="34168"/>
    <lineage>
        <taxon>Eukaryota</taxon>
        <taxon>Viridiplantae</taxon>
        <taxon>Streptophyta</taxon>
        <taxon>Embryophyta</taxon>
        <taxon>Tracheophyta</taxon>
        <taxon>Lycopodiopsida</taxon>
        <taxon>Lycopodiales</taxon>
        <taxon>Lycopodiaceae</taxon>
        <taxon>Lycopodioideae</taxon>
        <taxon>Diphasiastrum</taxon>
    </lineage>
</organism>
<dbReference type="Proteomes" id="UP001162992">
    <property type="component" value="Chromosome 3"/>
</dbReference>
<comment type="caution">
    <text evidence="1">The sequence shown here is derived from an EMBL/GenBank/DDBJ whole genome shotgun (WGS) entry which is preliminary data.</text>
</comment>
<name>A0ACC2E9P2_DIPCM</name>
<accession>A0ACC2E9P2</accession>
<reference evidence="2" key="1">
    <citation type="journal article" date="2024" name="Proc. Natl. Acad. Sci. U.S.A.">
        <title>Extraordinary preservation of gene collinearity over three hundred million years revealed in homosporous lycophytes.</title>
        <authorList>
            <person name="Li C."/>
            <person name="Wickell D."/>
            <person name="Kuo L.Y."/>
            <person name="Chen X."/>
            <person name="Nie B."/>
            <person name="Liao X."/>
            <person name="Peng D."/>
            <person name="Ji J."/>
            <person name="Jenkins J."/>
            <person name="Williams M."/>
            <person name="Shu S."/>
            <person name="Plott C."/>
            <person name="Barry K."/>
            <person name="Rajasekar S."/>
            <person name="Grimwood J."/>
            <person name="Han X."/>
            <person name="Sun S."/>
            <person name="Hou Z."/>
            <person name="He W."/>
            <person name="Dai G."/>
            <person name="Sun C."/>
            <person name="Schmutz J."/>
            <person name="Leebens-Mack J.H."/>
            <person name="Li F.W."/>
            <person name="Wang L."/>
        </authorList>
    </citation>
    <scope>NUCLEOTIDE SEQUENCE [LARGE SCALE GENOMIC DNA]</scope>
    <source>
        <strain evidence="2">cv. PW_Plant_1</strain>
    </source>
</reference>
<evidence type="ECO:0000313" key="1">
    <source>
        <dbReference type="EMBL" id="KAJ7563108.1"/>
    </source>
</evidence>
<sequence>MGDLEQGLYISGSKATALHGKTSALPVKENFVFTHVDDPHGANVIPNLKLSKIDKYLWLRKFFMLAIIFTVSLSMVIVLFLSLPKIGSTMEIERWRTEDETSMEKSIKVKQDQSILQFPKDFEQLRAIRRILELYQKEHRRQVQLGIMFLYIFLQTFMIPGTVFLNVLAGSFYGFYEALLLVTILASAGSTGCYFLSRYILKDLVYYYFPERCEWLAREVHRHRHNLLNYILFLRITPLLPNWFINVSAPLVSIPYRDYLVGTFLGVIPASVVAVKAGSILSQINSMKDLYDVKTVLTLFFLAFLVMLPVFVKRRPHDQGSATVKAT</sequence>
<dbReference type="EMBL" id="CM055094">
    <property type="protein sequence ID" value="KAJ7563108.1"/>
    <property type="molecule type" value="Genomic_DNA"/>
</dbReference>
<keyword evidence="2" id="KW-1185">Reference proteome</keyword>
<protein>
    <submittedName>
        <fullName evidence="1">Uncharacterized protein</fullName>
    </submittedName>
</protein>
<proteinExistence type="predicted"/>